<evidence type="ECO:0000259" key="5">
    <source>
        <dbReference type="PROSITE" id="PS50943"/>
    </source>
</evidence>
<keyword evidence="1" id="KW-0805">Transcription regulation</keyword>
<dbReference type="PROSITE" id="PS00356">
    <property type="entry name" value="HTH_LACI_1"/>
    <property type="match status" value="1"/>
</dbReference>
<sequence length="343" mass="36692">MRRAEAGPVRSPRLGRPTLEEVAERAGVSRATVSRVVNGQTTVNEDLRRAVEAAADELGYVPHAAARSLVTHRTDSVALILPESPNRVFSDDQFFPSVIRGVATELDAAGKLLVLMTTGSAEARQRAERYAVGGHVDGVMFASLHDADLLPELMIRRGVPVVCNGLPQLEAPCIDVDHLGGVRAAVEYLIAQGRRRIASIAGPLDMVAGRARLDGYREALAAADRRSIVAVGDFTAESGQAAMRQLLADEPELDAVFVASDLMAHGALQALREAGRRVPEDVAVVGFDDIALATYSDPPLTTVRQPIAEIGRTMARTMLRLLEGGEVSPMTILPTELVIRESA</sequence>
<dbReference type="CDD" id="cd01392">
    <property type="entry name" value="HTH_LacI"/>
    <property type="match status" value="1"/>
</dbReference>
<protein>
    <submittedName>
        <fullName evidence="6">Transcriptional regulator, LacI family</fullName>
    </submittedName>
</protein>
<feature type="domain" description="HTH lacI-type" evidence="4">
    <location>
        <begin position="17"/>
        <end position="71"/>
    </location>
</feature>
<evidence type="ECO:0000256" key="1">
    <source>
        <dbReference type="ARBA" id="ARBA00023015"/>
    </source>
</evidence>
<dbReference type="GO" id="GO:0003700">
    <property type="term" value="F:DNA-binding transcription factor activity"/>
    <property type="evidence" value="ECO:0007669"/>
    <property type="project" value="TreeGrafter"/>
</dbReference>
<dbReference type="SMART" id="SM00354">
    <property type="entry name" value="HTH_LACI"/>
    <property type="match status" value="1"/>
</dbReference>
<dbReference type="RefSeq" id="WP_091047678.1">
    <property type="nucleotide sequence ID" value="NZ_FNGF01000002.1"/>
</dbReference>
<dbReference type="AlphaFoldDB" id="A0A1G9EXE4"/>
<dbReference type="InterPro" id="IPR001387">
    <property type="entry name" value="Cro/C1-type_HTH"/>
</dbReference>
<dbReference type="PANTHER" id="PTHR30146:SF109">
    <property type="entry name" value="HTH-TYPE TRANSCRIPTIONAL REGULATOR GALS"/>
    <property type="match status" value="1"/>
</dbReference>
<dbReference type="PROSITE" id="PS50932">
    <property type="entry name" value="HTH_LACI_2"/>
    <property type="match status" value="1"/>
</dbReference>
<evidence type="ECO:0000313" key="7">
    <source>
        <dbReference type="Proteomes" id="UP000198662"/>
    </source>
</evidence>
<dbReference type="InterPro" id="IPR046335">
    <property type="entry name" value="LacI/GalR-like_sensor"/>
</dbReference>
<dbReference type="PROSITE" id="PS50943">
    <property type="entry name" value="HTH_CROC1"/>
    <property type="match status" value="1"/>
</dbReference>
<dbReference type="Gene3D" id="1.10.260.40">
    <property type="entry name" value="lambda repressor-like DNA-binding domains"/>
    <property type="match status" value="1"/>
</dbReference>
<dbReference type="Pfam" id="PF13377">
    <property type="entry name" value="Peripla_BP_3"/>
    <property type="match status" value="1"/>
</dbReference>
<dbReference type="SUPFAM" id="SSF47413">
    <property type="entry name" value="lambda repressor-like DNA-binding domains"/>
    <property type="match status" value="1"/>
</dbReference>
<dbReference type="InterPro" id="IPR028082">
    <property type="entry name" value="Peripla_BP_I"/>
</dbReference>
<evidence type="ECO:0000256" key="2">
    <source>
        <dbReference type="ARBA" id="ARBA00023125"/>
    </source>
</evidence>
<dbReference type="OrthoDB" id="4268837at2"/>
<name>A0A1G9EXE4_9ACTN</name>
<dbReference type="PANTHER" id="PTHR30146">
    <property type="entry name" value="LACI-RELATED TRANSCRIPTIONAL REPRESSOR"/>
    <property type="match status" value="1"/>
</dbReference>
<evidence type="ECO:0000313" key="6">
    <source>
        <dbReference type="EMBL" id="SDK80771.1"/>
    </source>
</evidence>
<dbReference type="Gene3D" id="3.40.50.2300">
    <property type="match status" value="2"/>
</dbReference>
<dbReference type="InterPro" id="IPR000843">
    <property type="entry name" value="HTH_LacI"/>
</dbReference>
<evidence type="ECO:0000259" key="4">
    <source>
        <dbReference type="PROSITE" id="PS50932"/>
    </source>
</evidence>
<gene>
    <name evidence="6" type="ORF">SAMN05216298_1451</name>
</gene>
<dbReference type="EMBL" id="FNGF01000002">
    <property type="protein sequence ID" value="SDK80771.1"/>
    <property type="molecule type" value="Genomic_DNA"/>
</dbReference>
<dbReference type="STRING" id="380244.SAMN05216298_1451"/>
<keyword evidence="2" id="KW-0238">DNA-binding</keyword>
<feature type="domain" description="HTH cro/C1-type" evidence="5">
    <location>
        <begin position="18"/>
        <end position="44"/>
    </location>
</feature>
<dbReference type="InterPro" id="IPR010982">
    <property type="entry name" value="Lambda_DNA-bd_dom_sf"/>
</dbReference>
<reference evidence="7" key="1">
    <citation type="submission" date="2016-10" db="EMBL/GenBank/DDBJ databases">
        <authorList>
            <person name="Varghese N."/>
            <person name="Submissions S."/>
        </authorList>
    </citation>
    <scope>NUCLEOTIDE SEQUENCE [LARGE SCALE GENOMIC DNA]</scope>
    <source>
        <strain evidence="7">CGMCC 4.3147</strain>
    </source>
</reference>
<keyword evidence="7" id="KW-1185">Reference proteome</keyword>
<organism evidence="6 7">
    <name type="scientific">Glycomyces sambucus</name>
    <dbReference type="NCBI Taxonomy" id="380244"/>
    <lineage>
        <taxon>Bacteria</taxon>
        <taxon>Bacillati</taxon>
        <taxon>Actinomycetota</taxon>
        <taxon>Actinomycetes</taxon>
        <taxon>Glycomycetales</taxon>
        <taxon>Glycomycetaceae</taxon>
        <taxon>Glycomyces</taxon>
    </lineage>
</organism>
<dbReference type="PRINTS" id="PR00036">
    <property type="entry name" value="HTHLACI"/>
</dbReference>
<dbReference type="SUPFAM" id="SSF53822">
    <property type="entry name" value="Periplasmic binding protein-like I"/>
    <property type="match status" value="1"/>
</dbReference>
<proteinExistence type="predicted"/>
<keyword evidence="3" id="KW-0804">Transcription</keyword>
<dbReference type="CDD" id="cd06267">
    <property type="entry name" value="PBP1_LacI_sugar_binding-like"/>
    <property type="match status" value="1"/>
</dbReference>
<dbReference type="Pfam" id="PF00356">
    <property type="entry name" value="LacI"/>
    <property type="match status" value="1"/>
</dbReference>
<dbReference type="GO" id="GO:0000976">
    <property type="term" value="F:transcription cis-regulatory region binding"/>
    <property type="evidence" value="ECO:0007669"/>
    <property type="project" value="TreeGrafter"/>
</dbReference>
<accession>A0A1G9EXE4</accession>
<evidence type="ECO:0000256" key="3">
    <source>
        <dbReference type="ARBA" id="ARBA00023163"/>
    </source>
</evidence>
<dbReference type="Proteomes" id="UP000198662">
    <property type="component" value="Unassembled WGS sequence"/>
</dbReference>